<comment type="subcellular location">
    <subcellularLocation>
        <location evidence="4">Cell outer membrane</location>
        <topology evidence="4">Lipid-anchor</topology>
    </subcellularLocation>
</comment>
<feature type="signal peptide" evidence="5">
    <location>
        <begin position="1"/>
        <end position="26"/>
    </location>
</feature>
<keyword evidence="8" id="KW-1185">Reference proteome</keyword>
<proteinExistence type="inferred from homology"/>
<evidence type="ECO:0000256" key="2">
    <source>
        <dbReference type="ARBA" id="ARBA00023136"/>
    </source>
</evidence>
<organism evidence="7 8">
    <name type="scientific">Salinisphaera dokdonensis CL-ES53</name>
    <dbReference type="NCBI Taxonomy" id="1304272"/>
    <lineage>
        <taxon>Bacteria</taxon>
        <taxon>Pseudomonadati</taxon>
        <taxon>Pseudomonadota</taxon>
        <taxon>Gammaproteobacteria</taxon>
        <taxon>Salinisphaerales</taxon>
        <taxon>Salinisphaeraceae</taxon>
        <taxon>Salinisphaera</taxon>
    </lineage>
</organism>
<keyword evidence="4 7" id="KW-0449">Lipoprotein</keyword>
<reference evidence="7 8" key="1">
    <citation type="submission" date="2013-03" db="EMBL/GenBank/DDBJ databases">
        <title>Salinisphaera dokdonensis CL-ES53 Genome Sequencing.</title>
        <authorList>
            <person name="Li C."/>
            <person name="Lai Q."/>
            <person name="Shao Z."/>
        </authorList>
    </citation>
    <scope>NUCLEOTIDE SEQUENCE [LARGE SCALE GENOMIC DNA]</scope>
    <source>
        <strain evidence="7 8">CL-ES53</strain>
    </source>
</reference>
<dbReference type="PANTHER" id="PTHR34512">
    <property type="entry name" value="CELL SURFACE PROTEIN"/>
    <property type="match status" value="1"/>
</dbReference>
<dbReference type="Proteomes" id="UP001460888">
    <property type="component" value="Unassembled WGS sequence"/>
</dbReference>
<dbReference type="Gene3D" id="2.130.10.10">
    <property type="entry name" value="YVTN repeat-like/Quinoprotein amine dehydrogenase"/>
    <property type="match status" value="1"/>
</dbReference>
<keyword evidence="3 4" id="KW-0998">Cell outer membrane</keyword>
<comment type="subunit">
    <text evidence="4">Part of the Bam complex.</text>
</comment>
<evidence type="ECO:0000256" key="4">
    <source>
        <dbReference type="HAMAP-Rule" id="MF_00923"/>
    </source>
</evidence>
<feature type="domain" description="Pyrrolo-quinoline quinone repeat" evidence="6">
    <location>
        <begin position="84"/>
        <end position="315"/>
    </location>
</feature>
<dbReference type="Pfam" id="PF13360">
    <property type="entry name" value="PQQ_2"/>
    <property type="match status" value="1"/>
</dbReference>
<evidence type="ECO:0000256" key="1">
    <source>
        <dbReference type="ARBA" id="ARBA00022729"/>
    </source>
</evidence>
<keyword evidence="1 4" id="KW-0732">Signal</keyword>
<keyword evidence="4" id="KW-0564">Palmitate</keyword>
<keyword evidence="2 4" id="KW-0472">Membrane</keyword>
<evidence type="ECO:0000256" key="3">
    <source>
        <dbReference type="ARBA" id="ARBA00023237"/>
    </source>
</evidence>
<dbReference type="InterPro" id="IPR015943">
    <property type="entry name" value="WD40/YVTN_repeat-like_dom_sf"/>
</dbReference>
<evidence type="ECO:0000256" key="5">
    <source>
        <dbReference type="SAM" id="SignalP"/>
    </source>
</evidence>
<dbReference type="SMART" id="SM00564">
    <property type="entry name" value="PQQ"/>
    <property type="match status" value="6"/>
</dbReference>
<dbReference type="NCBIfam" id="TIGR03300">
    <property type="entry name" value="assembly_YfgL"/>
    <property type="match status" value="1"/>
</dbReference>
<accession>A0ABV2AWQ2</accession>
<evidence type="ECO:0000259" key="6">
    <source>
        <dbReference type="Pfam" id="PF13360"/>
    </source>
</evidence>
<comment type="caution">
    <text evidence="7">The sequence shown here is derived from an EMBL/GenBank/DDBJ whole genome shotgun (WGS) entry which is preliminary data.</text>
</comment>
<comment type="similarity">
    <text evidence="4">Belongs to the BamB family.</text>
</comment>
<sequence>MNDRRTNSVRTTGLIAALALSGAVLTACGGGANVTEPTPLTELNAPAYRMNTVWKTDAGEGAGEYVSGFDPAIKNDRVYVANSDGYVVALDLASGDRIWRSRTGDRLISGPTVSGGLLLMGTRDGEIVALSASTGEREWTAELSSEIIAAPAANGELAVARTLDGRLVALDLATGNRRWTIERSVPTLTLRGTSSPVIDGNTVYAGLDNGKVLALDVNTGEERWSQAIAFPSGRSELERIVDIDADPLVMDNELYAVSAGGQLASLAITSGRVRWKHEIASERALGHDQRNIYAADRDSDVSAVNRLTGSETWKQEGLKYRELTGPALYEGDLVVGDYEGYVHWLSADDGSVIARGHVFDEPIRSQPIVTGNHVIVLGAYGEIAALRFTPSGDR</sequence>
<dbReference type="InterPro" id="IPR018391">
    <property type="entry name" value="PQQ_b-propeller_rpt"/>
</dbReference>
<dbReference type="HAMAP" id="MF_00923">
    <property type="entry name" value="OM_assembly_BamB"/>
    <property type="match status" value="1"/>
</dbReference>
<dbReference type="InterPro" id="IPR017687">
    <property type="entry name" value="BamB"/>
</dbReference>
<comment type="function">
    <text evidence="4">Part of the outer membrane protein assembly complex, which is involved in assembly and insertion of beta-barrel proteins into the outer membrane.</text>
</comment>
<feature type="chain" id="PRO_5046082413" description="Outer membrane protein assembly factor BamB" evidence="5">
    <location>
        <begin position="27"/>
        <end position="394"/>
    </location>
</feature>
<dbReference type="EMBL" id="APND01000001">
    <property type="protein sequence ID" value="MES1928085.1"/>
    <property type="molecule type" value="Genomic_DNA"/>
</dbReference>
<dbReference type="PANTHER" id="PTHR34512:SF30">
    <property type="entry name" value="OUTER MEMBRANE PROTEIN ASSEMBLY FACTOR BAMB"/>
    <property type="match status" value="1"/>
</dbReference>
<dbReference type="RefSeq" id="WP_353108940.1">
    <property type="nucleotide sequence ID" value="NZ_APND01000001.1"/>
</dbReference>
<dbReference type="SUPFAM" id="SSF50998">
    <property type="entry name" value="Quinoprotein alcohol dehydrogenase-like"/>
    <property type="match status" value="1"/>
</dbReference>
<evidence type="ECO:0000313" key="8">
    <source>
        <dbReference type="Proteomes" id="UP001460888"/>
    </source>
</evidence>
<gene>
    <name evidence="4" type="primary">bamB</name>
    <name evidence="7" type="ORF">SADO_02480</name>
</gene>
<dbReference type="InterPro" id="IPR011047">
    <property type="entry name" value="Quinoprotein_ADH-like_sf"/>
</dbReference>
<evidence type="ECO:0000313" key="7">
    <source>
        <dbReference type="EMBL" id="MES1928085.1"/>
    </source>
</evidence>
<dbReference type="InterPro" id="IPR002372">
    <property type="entry name" value="PQQ_rpt_dom"/>
</dbReference>
<name>A0ABV2AWQ2_9GAMM</name>
<protein>
    <recommendedName>
        <fullName evidence="4">Outer membrane protein assembly factor BamB</fullName>
    </recommendedName>
</protein>
<dbReference type="PROSITE" id="PS51257">
    <property type="entry name" value="PROKAR_LIPOPROTEIN"/>
    <property type="match status" value="1"/>
</dbReference>